<feature type="region of interest" description="Disordered" evidence="3">
    <location>
        <begin position="406"/>
        <end position="544"/>
    </location>
</feature>
<feature type="compositionally biased region" description="Pro residues" evidence="3">
    <location>
        <begin position="190"/>
        <end position="203"/>
    </location>
</feature>
<keyword evidence="6" id="KW-1185">Reference proteome</keyword>
<dbReference type="Proteomes" id="UP000266673">
    <property type="component" value="Unassembled WGS sequence"/>
</dbReference>
<reference evidence="5 6" key="1">
    <citation type="submission" date="2018-06" db="EMBL/GenBank/DDBJ databases">
        <title>Comparative genomics reveals the genomic features of Rhizophagus irregularis, R. cerebriforme, R. diaphanum and Gigaspora rosea, and their symbiotic lifestyle signature.</title>
        <authorList>
            <person name="Morin E."/>
            <person name="San Clemente H."/>
            <person name="Chen E.C.H."/>
            <person name="De La Providencia I."/>
            <person name="Hainaut M."/>
            <person name="Kuo A."/>
            <person name="Kohler A."/>
            <person name="Murat C."/>
            <person name="Tang N."/>
            <person name="Roy S."/>
            <person name="Loubradou J."/>
            <person name="Henrissat B."/>
            <person name="Grigoriev I.V."/>
            <person name="Corradi N."/>
            <person name="Roux C."/>
            <person name="Martin F.M."/>
        </authorList>
    </citation>
    <scope>NUCLEOTIDE SEQUENCE [LARGE SCALE GENOMIC DNA]</scope>
    <source>
        <strain evidence="5 6">DAOM 194757</strain>
    </source>
</reference>
<feature type="region of interest" description="Disordered" evidence="3">
    <location>
        <begin position="100"/>
        <end position="301"/>
    </location>
</feature>
<dbReference type="InterPro" id="IPR001766">
    <property type="entry name" value="Fork_head_dom"/>
</dbReference>
<dbReference type="InterPro" id="IPR036388">
    <property type="entry name" value="WH-like_DNA-bd_sf"/>
</dbReference>
<dbReference type="GO" id="GO:0005634">
    <property type="term" value="C:nucleus"/>
    <property type="evidence" value="ECO:0007669"/>
    <property type="project" value="UniProtKB-SubCell"/>
</dbReference>
<dbReference type="PROSITE" id="PS00657">
    <property type="entry name" value="FORK_HEAD_1"/>
    <property type="match status" value="1"/>
</dbReference>
<evidence type="ECO:0000256" key="3">
    <source>
        <dbReference type="SAM" id="MobiDB-lite"/>
    </source>
</evidence>
<name>A0A397V1V2_9GLOM</name>
<dbReference type="SUPFAM" id="SSF46785">
    <property type="entry name" value="Winged helix' DNA-binding domain"/>
    <property type="match status" value="1"/>
</dbReference>
<dbReference type="Pfam" id="PF00250">
    <property type="entry name" value="Forkhead"/>
    <property type="match status" value="1"/>
</dbReference>
<feature type="compositionally biased region" description="Polar residues" evidence="3">
    <location>
        <begin position="1"/>
        <end position="17"/>
    </location>
</feature>
<proteinExistence type="predicted"/>
<dbReference type="PRINTS" id="PR00053">
    <property type="entry name" value="FORKHEAD"/>
</dbReference>
<feature type="compositionally biased region" description="Basic and acidic residues" evidence="3">
    <location>
        <begin position="635"/>
        <end position="650"/>
    </location>
</feature>
<dbReference type="PANTHER" id="PTHR11829:SF343">
    <property type="entry name" value="FORK-HEAD DOMAIN-CONTAINING PROTEIN"/>
    <property type="match status" value="1"/>
</dbReference>
<dbReference type="InterPro" id="IPR018122">
    <property type="entry name" value="TF_fork_head_CS_1"/>
</dbReference>
<feature type="region of interest" description="Disordered" evidence="3">
    <location>
        <begin position="1"/>
        <end position="52"/>
    </location>
</feature>
<dbReference type="STRING" id="44941.A0A397V1V2"/>
<feature type="compositionally biased region" description="Low complexity" evidence="3">
    <location>
        <begin position="153"/>
        <end position="189"/>
    </location>
</feature>
<dbReference type="InterPro" id="IPR050211">
    <property type="entry name" value="FOX_domain-containing"/>
</dbReference>
<feature type="region of interest" description="Disordered" evidence="3">
    <location>
        <begin position="362"/>
        <end position="381"/>
    </location>
</feature>
<feature type="DNA-binding region" description="Fork-head" evidence="2">
    <location>
        <begin position="298"/>
        <end position="409"/>
    </location>
</feature>
<feature type="compositionally biased region" description="Low complexity" evidence="3">
    <location>
        <begin position="473"/>
        <end position="493"/>
    </location>
</feature>
<evidence type="ECO:0000313" key="5">
    <source>
        <dbReference type="EMBL" id="RIB15387.1"/>
    </source>
</evidence>
<feature type="domain" description="Fork-head" evidence="4">
    <location>
        <begin position="298"/>
        <end position="409"/>
    </location>
</feature>
<dbReference type="CDD" id="cd00059">
    <property type="entry name" value="FH_FOX"/>
    <property type="match status" value="1"/>
</dbReference>
<gene>
    <name evidence="5" type="ORF">C2G38_2039416</name>
</gene>
<feature type="compositionally biased region" description="Polar residues" evidence="3">
    <location>
        <begin position="569"/>
        <end position="590"/>
    </location>
</feature>
<feature type="compositionally biased region" description="Low complexity" evidence="3">
    <location>
        <begin position="248"/>
        <end position="259"/>
    </location>
</feature>
<feature type="compositionally biased region" description="Polar residues" evidence="3">
    <location>
        <begin position="230"/>
        <end position="247"/>
    </location>
</feature>
<comment type="caution">
    <text evidence="5">The sequence shown here is derived from an EMBL/GenBank/DDBJ whole genome shotgun (WGS) entry which is preliminary data.</text>
</comment>
<feature type="compositionally biased region" description="Low complexity" evidence="3">
    <location>
        <begin position="18"/>
        <end position="45"/>
    </location>
</feature>
<dbReference type="InterPro" id="IPR036390">
    <property type="entry name" value="WH_DNA-bd_sf"/>
</dbReference>
<comment type="subcellular location">
    <subcellularLocation>
        <location evidence="2">Nucleus</location>
    </subcellularLocation>
</comment>
<dbReference type="SMART" id="SM00339">
    <property type="entry name" value="FH"/>
    <property type="match status" value="1"/>
</dbReference>
<protein>
    <recommendedName>
        <fullName evidence="4">Fork-head domain-containing protein</fullName>
    </recommendedName>
</protein>
<feature type="compositionally biased region" description="Basic residues" evidence="3">
    <location>
        <begin position="212"/>
        <end position="223"/>
    </location>
</feature>
<keyword evidence="1 2" id="KW-0238">DNA-binding</keyword>
<evidence type="ECO:0000259" key="4">
    <source>
        <dbReference type="PROSITE" id="PS50039"/>
    </source>
</evidence>
<accession>A0A397V1V2</accession>
<dbReference type="EMBL" id="QKWP01000747">
    <property type="protein sequence ID" value="RIB15387.1"/>
    <property type="molecule type" value="Genomic_DNA"/>
</dbReference>
<evidence type="ECO:0000313" key="6">
    <source>
        <dbReference type="Proteomes" id="UP000266673"/>
    </source>
</evidence>
<feature type="compositionally biased region" description="Basic and acidic residues" evidence="3">
    <location>
        <begin position="591"/>
        <end position="608"/>
    </location>
</feature>
<dbReference type="GO" id="GO:0000978">
    <property type="term" value="F:RNA polymerase II cis-regulatory region sequence-specific DNA binding"/>
    <property type="evidence" value="ECO:0007669"/>
    <property type="project" value="TreeGrafter"/>
</dbReference>
<dbReference type="PANTHER" id="PTHR11829">
    <property type="entry name" value="FORKHEAD BOX PROTEIN"/>
    <property type="match status" value="1"/>
</dbReference>
<feature type="region of interest" description="Disordered" evidence="3">
    <location>
        <begin position="569"/>
        <end position="664"/>
    </location>
</feature>
<dbReference type="GO" id="GO:0000981">
    <property type="term" value="F:DNA-binding transcription factor activity, RNA polymerase II-specific"/>
    <property type="evidence" value="ECO:0007669"/>
    <property type="project" value="TreeGrafter"/>
</dbReference>
<dbReference type="OrthoDB" id="5954824at2759"/>
<dbReference type="PROSITE" id="PS50039">
    <property type="entry name" value="FORK_HEAD_3"/>
    <property type="match status" value="1"/>
</dbReference>
<evidence type="ECO:0000256" key="2">
    <source>
        <dbReference type="PROSITE-ProRule" id="PRU00089"/>
    </source>
</evidence>
<keyword evidence="2" id="KW-0539">Nucleus</keyword>
<sequence length="664" mass="73941">MSRNHNSGNASQHSQQQSYSIPPINIGSNSPPLSTATSTISITSRSRYEQQEPYQLLHTSPKMTTHPTLPPISALSCDFLPPLLSSSQQGNIHYRNQPNVERHEPSRYMSGGGNGGGLLSLNSQSAPSTPFPPSPYPTYLASPLPTQPPPIPQQTYYQPQQQQRSPPTSYYSQQNNYSTNYPPAYQRQSTPPPPPHPPPPPPQTQTQTTSRRQQHQQHHHHPSSHYSPYNNMPQISPQNTHSHPSFTQQSQPSSHIQQHGIPPIRPYQRSHTSQTVISEPFVTVTPELNNRPPRRRRRPPFSYSSLIAQAILDSPDRRLTLREVYQWIMERYPQLYKADDTGWQNTIRHNLSLNKCFKKVPRSDTELGHSTSSSAASKGKGGYWTIDPEYMSAYHDGVFARGGVQKRRPGEVGIHTGINNPGMGDDDSAGSDTSPSDSLGGRLVDVDDESENGYPYHRINHHNGTINVSNERIPPLQLSIPPPSSSSSASSLMTPPPTASSIISNKPKKILYNNNNKRHSSESNNFSNMGSPSQSPSGFSNSSGTSGRYDVFHITDFSDVNNLNRGEITHYSNNNKNGGSGPEWNSNDSSSIKRESINMDIDQKEEVHSSSPFYYGGQPMERNGSRNVTEQPLLMKRDGDSPYQSIKREDEESNSSMKIRDLLN</sequence>
<feature type="compositionally biased region" description="Low complexity" evidence="3">
    <location>
        <begin position="530"/>
        <end position="544"/>
    </location>
</feature>
<dbReference type="AlphaFoldDB" id="A0A397V1V2"/>
<evidence type="ECO:0000256" key="1">
    <source>
        <dbReference type="ARBA" id="ARBA00023125"/>
    </source>
</evidence>
<organism evidence="5 6">
    <name type="scientific">Gigaspora rosea</name>
    <dbReference type="NCBI Taxonomy" id="44941"/>
    <lineage>
        <taxon>Eukaryota</taxon>
        <taxon>Fungi</taxon>
        <taxon>Fungi incertae sedis</taxon>
        <taxon>Mucoromycota</taxon>
        <taxon>Glomeromycotina</taxon>
        <taxon>Glomeromycetes</taxon>
        <taxon>Diversisporales</taxon>
        <taxon>Gigasporaceae</taxon>
        <taxon>Gigaspora</taxon>
    </lineage>
</organism>
<dbReference type="Gene3D" id="1.10.10.10">
    <property type="entry name" value="Winged helix-like DNA-binding domain superfamily/Winged helix DNA-binding domain"/>
    <property type="match status" value="1"/>
</dbReference>